<dbReference type="OrthoDB" id="2915109at2"/>
<protein>
    <submittedName>
        <fullName evidence="1">YbaK family protein</fullName>
    </submittedName>
</protein>
<name>A0A9Q4HHD1_BACSC</name>
<evidence type="ECO:0000313" key="1">
    <source>
        <dbReference type="EMBL" id="MCY8456767.1"/>
    </source>
</evidence>
<dbReference type="GeneID" id="11237913"/>
<dbReference type="Pfam" id="PF10730">
    <property type="entry name" value="DUF2521"/>
    <property type="match status" value="1"/>
</dbReference>
<dbReference type="RefSeq" id="WP_014112355.1">
    <property type="nucleotide sequence ID" value="NZ_BJUC01000013.1"/>
</dbReference>
<organism evidence="1 2">
    <name type="scientific">Bacillus spizizenii</name>
    <name type="common">Bacillus subtilis subsp. spizizenii</name>
    <dbReference type="NCBI Taxonomy" id="96241"/>
    <lineage>
        <taxon>Bacteria</taxon>
        <taxon>Bacillati</taxon>
        <taxon>Bacillota</taxon>
        <taxon>Bacilli</taxon>
        <taxon>Bacillales</taxon>
        <taxon>Bacillaceae</taxon>
        <taxon>Bacillus</taxon>
    </lineage>
</organism>
<accession>A0A9Q4HHD1</accession>
<evidence type="ECO:0000313" key="2">
    <source>
        <dbReference type="Proteomes" id="UP001078573"/>
    </source>
</evidence>
<comment type="caution">
    <text evidence="1">The sequence shown here is derived from an EMBL/GenBank/DDBJ whole genome shotgun (WGS) entry which is preliminary data.</text>
</comment>
<dbReference type="AlphaFoldDB" id="A0A9Q4HHD1"/>
<dbReference type="EMBL" id="JALAPQ010000009">
    <property type="protein sequence ID" value="MCY8456767.1"/>
    <property type="molecule type" value="Genomic_DNA"/>
</dbReference>
<reference evidence="1" key="1">
    <citation type="submission" date="2022-02" db="EMBL/GenBank/DDBJ databases">
        <title>Crop Bioprotection Bacillus Genome Sequencing.</title>
        <authorList>
            <person name="Dunlap C."/>
        </authorList>
    </citation>
    <scope>NUCLEOTIDE SEQUENCE</scope>
    <source>
        <strain evidence="1">WR1O2A-53</strain>
    </source>
</reference>
<gene>
    <name evidence="1" type="ORF">MOC89_07625</name>
</gene>
<sequence>MAEVLSFMDVKRQKDFELEKNLLKELSLRQIIQSVKDCLEPLFPFFHDERDIITEGCIDFAIEAYLLGGRFGIFGYYGESMQSISARSAREEEELRMEFFDYLYNWTHEQYTTFDKNTVYEAARKFIKDWWTEGFVQREKQCKLRMR</sequence>
<proteinExistence type="predicted"/>
<dbReference type="InterPro" id="IPR019667">
    <property type="entry name" value="Uncharacterised_YbaK"/>
</dbReference>
<dbReference type="Proteomes" id="UP001078573">
    <property type="component" value="Unassembled WGS sequence"/>
</dbReference>